<dbReference type="InterPro" id="IPR016156">
    <property type="entry name" value="FAD/NAD-linked_Rdtase_dimer_sf"/>
</dbReference>
<feature type="domain" description="Pyridine nucleotide-disulphide oxidoreductase dimerisation" evidence="4">
    <location>
        <begin position="347"/>
        <end position="455"/>
    </location>
</feature>
<dbReference type="EMBL" id="CAFBLV010000021">
    <property type="protein sequence ID" value="CAB4862007.1"/>
    <property type="molecule type" value="Genomic_DNA"/>
</dbReference>
<comment type="similarity">
    <text evidence="1">Belongs to the class-I pyridine nucleotide-disulfide oxidoreductase family.</text>
</comment>
<dbReference type="InterPro" id="IPR036188">
    <property type="entry name" value="FAD/NAD-bd_sf"/>
</dbReference>
<evidence type="ECO:0000256" key="2">
    <source>
        <dbReference type="ARBA" id="ARBA00022630"/>
    </source>
</evidence>
<dbReference type="InterPro" id="IPR004099">
    <property type="entry name" value="Pyr_nucl-diS_OxRdtase_dimer"/>
</dbReference>
<protein>
    <submittedName>
        <fullName evidence="6">Unannotated protein</fullName>
    </submittedName>
</protein>
<dbReference type="GO" id="GO:0050660">
    <property type="term" value="F:flavin adenine dinucleotide binding"/>
    <property type="evidence" value="ECO:0007669"/>
    <property type="project" value="TreeGrafter"/>
</dbReference>
<dbReference type="PRINTS" id="PR00368">
    <property type="entry name" value="FADPNR"/>
</dbReference>
<evidence type="ECO:0000259" key="5">
    <source>
        <dbReference type="Pfam" id="PF07992"/>
    </source>
</evidence>
<keyword evidence="2" id="KW-0285">Flavoprotein</keyword>
<dbReference type="SUPFAM" id="SSF55424">
    <property type="entry name" value="FAD/NAD-linked reductases, dimerisation (C-terminal) domain"/>
    <property type="match status" value="1"/>
</dbReference>
<proteinExistence type="inferred from homology"/>
<evidence type="ECO:0000259" key="4">
    <source>
        <dbReference type="Pfam" id="PF02852"/>
    </source>
</evidence>
<sequence>MTSVAIIGGGPGGYEAALVARQLGADVTLIHSTGLGGSAVLTDCVPSKALIATAGVITAAGSSASLGVRLDGQPPTAANFGVDLRAVNARINALAAAQSQDITASLVAQGVNLISGSAELRGARIVSISTSDGGITEITADIILIATGARPRQLAEALPDGERILDWEQLYGLTELPERLIVVGSGVTGAEFAGAYHGLGCDVVLVSSRDRVLPGEDPDAAQVIEDVFKRNGASVKEQSRAIAARRTASGVEVTLETGEIITGSHVLMAVGSLPNTDAIGLETAGVELDERGFIVTDRVSRTSVNGVYAAGDCTGVVMLASVAAMQGRIAMWHALGDAVAPLELHHVSSTVFTNPEIATVGVSQRDLDNGSFVGDVVLVHLATNARAKIEETHDGFVKLFCRTETRIIAGAVVVGPNASELIHSLTIAVEQRLTVDQIAATFTVYPSLSGSVAEAARRLRFAVG</sequence>
<evidence type="ECO:0000313" key="6">
    <source>
        <dbReference type="EMBL" id="CAB4862007.1"/>
    </source>
</evidence>
<dbReference type="PIRSF" id="PIRSF000350">
    <property type="entry name" value="Mercury_reductase_MerA"/>
    <property type="match status" value="1"/>
</dbReference>
<evidence type="ECO:0000256" key="3">
    <source>
        <dbReference type="ARBA" id="ARBA00022827"/>
    </source>
</evidence>
<dbReference type="Pfam" id="PF07992">
    <property type="entry name" value="Pyr_redox_2"/>
    <property type="match status" value="1"/>
</dbReference>
<reference evidence="6" key="1">
    <citation type="submission" date="2020-05" db="EMBL/GenBank/DDBJ databases">
        <authorList>
            <person name="Chiriac C."/>
            <person name="Salcher M."/>
            <person name="Ghai R."/>
            <person name="Kavagutti S V."/>
        </authorList>
    </citation>
    <scope>NUCLEOTIDE SEQUENCE</scope>
</reference>
<dbReference type="SUPFAM" id="SSF51905">
    <property type="entry name" value="FAD/NAD(P)-binding domain"/>
    <property type="match status" value="1"/>
</dbReference>
<dbReference type="Gene3D" id="3.30.390.30">
    <property type="match status" value="1"/>
</dbReference>
<dbReference type="NCBIfam" id="NF005883">
    <property type="entry name" value="PRK07845.1"/>
    <property type="match status" value="1"/>
</dbReference>
<dbReference type="GO" id="GO:0003955">
    <property type="term" value="F:NAD(P)H dehydrogenase (quinone) activity"/>
    <property type="evidence" value="ECO:0007669"/>
    <property type="project" value="TreeGrafter"/>
</dbReference>
<name>A0A6J7CU65_9ZZZZ</name>
<keyword evidence="3" id="KW-0274">FAD</keyword>
<dbReference type="InterPro" id="IPR001100">
    <property type="entry name" value="Pyr_nuc-diS_OxRdtase"/>
</dbReference>
<dbReference type="Pfam" id="PF02852">
    <property type="entry name" value="Pyr_redox_dim"/>
    <property type="match status" value="1"/>
</dbReference>
<evidence type="ECO:0000256" key="1">
    <source>
        <dbReference type="ARBA" id="ARBA00007532"/>
    </source>
</evidence>
<dbReference type="PANTHER" id="PTHR43014">
    <property type="entry name" value="MERCURIC REDUCTASE"/>
    <property type="match status" value="1"/>
</dbReference>
<dbReference type="AlphaFoldDB" id="A0A6J7CU65"/>
<dbReference type="PRINTS" id="PR00411">
    <property type="entry name" value="PNDRDTASEI"/>
</dbReference>
<accession>A0A6J7CU65</accession>
<organism evidence="6">
    <name type="scientific">freshwater metagenome</name>
    <dbReference type="NCBI Taxonomy" id="449393"/>
    <lineage>
        <taxon>unclassified sequences</taxon>
        <taxon>metagenomes</taxon>
        <taxon>ecological metagenomes</taxon>
    </lineage>
</organism>
<feature type="domain" description="FAD/NAD(P)-binding" evidence="5">
    <location>
        <begin position="3"/>
        <end position="327"/>
    </location>
</feature>
<gene>
    <name evidence="6" type="ORF">UFOPK3425_00207</name>
</gene>
<dbReference type="InterPro" id="IPR023753">
    <property type="entry name" value="FAD/NAD-binding_dom"/>
</dbReference>
<dbReference type="PANTHER" id="PTHR43014:SF1">
    <property type="entry name" value="NAD(P)H DEHYDROGENASE (QUINONE)"/>
    <property type="match status" value="1"/>
</dbReference>
<dbReference type="Gene3D" id="3.50.50.60">
    <property type="entry name" value="FAD/NAD(P)-binding domain"/>
    <property type="match status" value="2"/>
</dbReference>